<evidence type="ECO:0000256" key="1">
    <source>
        <dbReference type="SAM" id="MobiDB-lite"/>
    </source>
</evidence>
<proteinExistence type="predicted"/>
<feature type="chain" id="PRO_5034428582" evidence="2">
    <location>
        <begin position="21"/>
        <end position="313"/>
    </location>
</feature>
<feature type="region of interest" description="Disordered" evidence="1">
    <location>
        <begin position="164"/>
        <end position="184"/>
    </location>
</feature>
<dbReference type="KEGG" id="hazt:108681452"/>
<gene>
    <name evidence="4" type="primary">LOC108681452</name>
</gene>
<evidence type="ECO:0000256" key="2">
    <source>
        <dbReference type="SAM" id="SignalP"/>
    </source>
</evidence>
<name>A0A8B7PJ10_HYAAZ</name>
<protein>
    <submittedName>
        <fullName evidence="4">Uncharacterized protein LOC108681452</fullName>
    </submittedName>
</protein>
<feature type="signal peptide" evidence="2">
    <location>
        <begin position="1"/>
        <end position="20"/>
    </location>
</feature>
<feature type="compositionally biased region" description="Basic and acidic residues" evidence="1">
    <location>
        <begin position="171"/>
        <end position="184"/>
    </location>
</feature>
<dbReference type="Proteomes" id="UP000694843">
    <property type="component" value="Unplaced"/>
</dbReference>
<reference evidence="4" key="1">
    <citation type="submission" date="2025-08" db="UniProtKB">
        <authorList>
            <consortium name="RefSeq"/>
        </authorList>
    </citation>
    <scope>IDENTIFICATION</scope>
    <source>
        <tissue evidence="4">Whole organism</tissue>
    </source>
</reference>
<keyword evidence="3" id="KW-1185">Reference proteome</keyword>
<organism evidence="3 4">
    <name type="scientific">Hyalella azteca</name>
    <name type="common">Amphipod</name>
    <dbReference type="NCBI Taxonomy" id="294128"/>
    <lineage>
        <taxon>Eukaryota</taxon>
        <taxon>Metazoa</taxon>
        <taxon>Ecdysozoa</taxon>
        <taxon>Arthropoda</taxon>
        <taxon>Crustacea</taxon>
        <taxon>Multicrustacea</taxon>
        <taxon>Malacostraca</taxon>
        <taxon>Eumalacostraca</taxon>
        <taxon>Peracarida</taxon>
        <taxon>Amphipoda</taxon>
        <taxon>Senticaudata</taxon>
        <taxon>Talitrida</taxon>
        <taxon>Talitroidea</taxon>
        <taxon>Hyalellidae</taxon>
        <taxon>Hyalella</taxon>
    </lineage>
</organism>
<evidence type="ECO:0000313" key="4">
    <source>
        <dbReference type="RefSeq" id="XP_018025970.1"/>
    </source>
</evidence>
<accession>A0A8B7PJ10</accession>
<keyword evidence="2" id="KW-0732">Signal</keyword>
<dbReference type="RefSeq" id="XP_018025970.1">
    <property type="nucleotide sequence ID" value="XM_018170481.2"/>
</dbReference>
<dbReference type="AlphaFoldDB" id="A0A8B7PJ10"/>
<evidence type="ECO:0000313" key="3">
    <source>
        <dbReference type="Proteomes" id="UP000694843"/>
    </source>
</evidence>
<dbReference type="GeneID" id="108681452"/>
<sequence length="313" mass="33632">MKLSILTSLISVFCLRSTECSNLGKLTRNNVPFTIIHVRNASTSAFNATLQATRTTVDSSSQVKQNDDDALQKFPAHPSLVGSSVNSSAKVNVSSKILDSDATNKVISLINDDVTVIENSSSTVLNYNSSELLSVPVESVGGSDLNPASTGVIVVKNSPPRLSNRGNFKFDSGKAVDKDDGSLQSAEDAREDRLLVAVVKTLVTTAITTSVTVVFSTCATNAPTTPCRKRRKRKKQIFIPELEYSENLHSSAMTAPQIHSTHWSPPTRSRRFIIWSSSIQTVTFRVTSTNTATVVKVSYACSFAGLPSACPTG</sequence>